<sequence length="43" mass="5311">MHFLLQSFSYKLKGNKHFDYTLFSLLFFDNIKKRRFKVIIVLN</sequence>
<organism evidence="1 2">
    <name type="scientific">Enterococcus mundtii</name>
    <dbReference type="NCBI Taxonomy" id="53346"/>
    <lineage>
        <taxon>Bacteria</taxon>
        <taxon>Bacillati</taxon>
        <taxon>Bacillota</taxon>
        <taxon>Bacilli</taxon>
        <taxon>Lactobacillales</taxon>
        <taxon>Enterococcaceae</taxon>
        <taxon>Enterococcus</taxon>
    </lineage>
</organism>
<name>A0A242L038_ENTMU</name>
<protein>
    <submittedName>
        <fullName evidence="1">Uncharacterized protein</fullName>
    </submittedName>
</protein>
<dbReference type="EMBL" id="NGMS01000001">
    <property type="protein sequence ID" value="OTP27564.1"/>
    <property type="molecule type" value="Genomic_DNA"/>
</dbReference>
<proteinExistence type="predicted"/>
<feature type="non-terminal residue" evidence="1">
    <location>
        <position position="43"/>
    </location>
</feature>
<accession>A0A242L038</accession>
<comment type="caution">
    <text evidence="1">The sequence shown here is derived from an EMBL/GenBank/DDBJ whole genome shotgun (WGS) entry which is preliminary data.</text>
</comment>
<evidence type="ECO:0000313" key="2">
    <source>
        <dbReference type="Proteomes" id="UP000195024"/>
    </source>
</evidence>
<dbReference type="AlphaFoldDB" id="A0A242L038"/>
<gene>
    <name evidence="1" type="ORF">A5802_001299</name>
</gene>
<reference evidence="1 2" key="1">
    <citation type="submission" date="2017-05" db="EMBL/GenBank/DDBJ databases">
        <title>The Genome Sequence of Enterococcus mundtii 6B1_DIV0119.</title>
        <authorList>
            <consortium name="The Broad Institute Genomics Platform"/>
            <consortium name="The Broad Institute Genomic Center for Infectious Diseases"/>
            <person name="Earl A."/>
            <person name="Manson A."/>
            <person name="Schwartman J."/>
            <person name="Gilmore M."/>
            <person name="Abouelleil A."/>
            <person name="Cao P."/>
            <person name="Chapman S."/>
            <person name="Cusick C."/>
            <person name="Shea T."/>
            <person name="Young S."/>
            <person name="Neafsey D."/>
            <person name="Nusbaum C."/>
            <person name="Birren B."/>
        </authorList>
    </citation>
    <scope>NUCLEOTIDE SEQUENCE [LARGE SCALE GENOMIC DNA]</scope>
    <source>
        <strain evidence="1 2">6B1_DIV0119</strain>
    </source>
</reference>
<dbReference type="Proteomes" id="UP000195024">
    <property type="component" value="Unassembled WGS sequence"/>
</dbReference>
<evidence type="ECO:0000313" key="1">
    <source>
        <dbReference type="EMBL" id="OTP27564.1"/>
    </source>
</evidence>